<accession>A0A8J2ZC74</accession>
<evidence type="ECO:0000313" key="3">
    <source>
        <dbReference type="Proteomes" id="UP000597507"/>
    </source>
</evidence>
<proteinExistence type="predicted"/>
<dbReference type="InterPro" id="IPR035308">
    <property type="entry name" value="DUF5368"/>
</dbReference>
<keyword evidence="1" id="KW-0812">Transmembrane</keyword>
<keyword evidence="1" id="KW-0472">Membrane</keyword>
<sequence length="123" mass="12933">MKELDPWVFLAVLQEMLGPLLWGLLALAGLAAIGFLAVLVRDRGRLRARRLVWAEAAGLLGGIAAVLLTHAVTDSGFADIGGPIDWVVLAAIFLAGGFGTTIAAYAVFGLTGRNDRRHRIAGA</sequence>
<evidence type="ECO:0000313" key="2">
    <source>
        <dbReference type="EMBL" id="GGG37181.1"/>
    </source>
</evidence>
<name>A0A8J2ZC74_9PROT</name>
<dbReference type="AlphaFoldDB" id="A0A8J2ZC74"/>
<dbReference type="Pfam" id="PF17336">
    <property type="entry name" value="DUF5368"/>
    <property type="match status" value="1"/>
</dbReference>
<feature type="transmembrane region" description="Helical" evidence="1">
    <location>
        <begin position="52"/>
        <end position="72"/>
    </location>
</feature>
<comment type="caution">
    <text evidence="2">The sequence shown here is derived from an EMBL/GenBank/DDBJ whole genome shotgun (WGS) entry which is preliminary data.</text>
</comment>
<dbReference type="EMBL" id="BMKS01000007">
    <property type="protein sequence ID" value="GGG37181.1"/>
    <property type="molecule type" value="Genomic_DNA"/>
</dbReference>
<keyword evidence="1" id="KW-1133">Transmembrane helix</keyword>
<gene>
    <name evidence="2" type="ORF">GCM10010964_26260</name>
</gene>
<dbReference type="RefSeq" id="WP_188900905.1">
    <property type="nucleotide sequence ID" value="NZ_BMKS01000007.1"/>
</dbReference>
<keyword evidence="3" id="KW-1185">Reference proteome</keyword>
<reference evidence="2 3" key="1">
    <citation type="journal article" date="2014" name="Int. J. Syst. Evol. Microbiol.">
        <title>Complete genome sequence of Corynebacterium casei LMG S-19264T (=DSM 44701T), isolated from a smear-ripened cheese.</title>
        <authorList>
            <consortium name="US DOE Joint Genome Institute (JGI-PGF)"/>
            <person name="Walter F."/>
            <person name="Albersmeier A."/>
            <person name="Kalinowski J."/>
            <person name="Ruckert C."/>
        </authorList>
    </citation>
    <scope>NUCLEOTIDE SEQUENCE [LARGE SCALE GENOMIC DNA]</scope>
    <source>
        <strain evidence="2 3">CGMCC 1.16330</strain>
    </source>
</reference>
<feature type="transmembrane region" description="Helical" evidence="1">
    <location>
        <begin position="84"/>
        <end position="110"/>
    </location>
</feature>
<organism evidence="2 3">
    <name type="scientific">Caldovatus sediminis</name>
    <dbReference type="NCBI Taxonomy" id="2041189"/>
    <lineage>
        <taxon>Bacteria</taxon>
        <taxon>Pseudomonadati</taxon>
        <taxon>Pseudomonadota</taxon>
        <taxon>Alphaproteobacteria</taxon>
        <taxon>Acetobacterales</taxon>
        <taxon>Roseomonadaceae</taxon>
        <taxon>Caldovatus</taxon>
    </lineage>
</organism>
<protein>
    <submittedName>
        <fullName evidence="2">Uncharacterized protein</fullName>
    </submittedName>
</protein>
<feature type="transmembrane region" description="Helical" evidence="1">
    <location>
        <begin position="20"/>
        <end position="40"/>
    </location>
</feature>
<dbReference type="Proteomes" id="UP000597507">
    <property type="component" value="Unassembled WGS sequence"/>
</dbReference>
<evidence type="ECO:0000256" key="1">
    <source>
        <dbReference type="SAM" id="Phobius"/>
    </source>
</evidence>